<dbReference type="PANTHER" id="PTHR31672:SF11">
    <property type="entry name" value="F-BOX PROTEIN CPR1-LIKE ISOFORM X2"/>
    <property type="match status" value="1"/>
</dbReference>
<gene>
    <name evidence="2" type="ORF">HS088_TW18G00227</name>
</gene>
<dbReference type="Proteomes" id="UP000593562">
    <property type="component" value="Unassembled WGS sequence"/>
</dbReference>
<reference evidence="2 3" key="1">
    <citation type="journal article" date="2020" name="Nat. Commun.">
        <title>Genome of Tripterygium wilfordii and identification of cytochrome P450 involved in triptolide biosynthesis.</title>
        <authorList>
            <person name="Tu L."/>
            <person name="Su P."/>
            <person name="Zhang Z."/>
            <person name="Gao L."/>
            <person name="Wang J."/>
            <person name="Hu T."/>
            <person name="Zhou J."/>
            <person name="Zhang Y."/>
            <person name="Zhao Y."/>
            <person name="Liu Y."/>
            <person name="Song Y."/>
            <person name="Tong Y."/>
            <person name="Lu Y."/>
            <person name="Yang J."/>
            <person name="Xu C."/>
            <person name="Jia M."/>
            <person name="Peters R.J."/>
            <person name="Huang L."/>
            <person name="Gao W."/>
        </authorList>
    </citation>
    <scope>NUCLEOTIDE SEQUENCE [LARGE SCALE GENOMIC DNA]</scope>
    <source>
        <strain evidence="3">cv. XIE 37</strain>
        <tissue evidence="2">Leaf</tissue>
    </source>
</reference>
<dbReference type="EMBL" id="JAAARO010000018">
    <property type="protein sequence ID" value="KAF5731547.1"/>
    <property type="molecule type" value="Genomic_DNA"/>
</dbReference>
<feature type="domain" description="F-box" evidence="1">
    <location>
        <begin position="83"/>
        <end position="124"/>
    </location>
</feature>
<name>A0A7J7CCF1_TRIWF</name>
<dbReference type="PANTHER" id="PTHR31672">
    <property type="entry name" value="BNACNNG10540D PROTEIN"/>
    <property type="match status" value="1"/>
</dbReference>
<sequence length="459" mass="52850">MPRTHRLRLFGFFPNVRLRREGTKDLSTFTSHRRFYAEDRKGLMAKYMGTKNPNLLRLVEERALSKKTEEDHKKVKETIVPDLPIDCVTRRILLRLPVESLQRCKCVCKPWNNVINDRVFINDHMLRSEYVLIFRGLLVKKRSSSQSSTLILQQNPNTFSVEKSLLQSKNASMFGFPMLDNGNSYEIQFMAFKEGENCEIEIGEFRVSCMGDIRATCNGLILLDNGVKKGGLIVMNPVTKKLIELPLGTLWESHKESYALAKCNVTGDYKVVHLFRERYGNVSCEILNLRDGFWRPADGPSIGNFVFLGFKPVLAIGAFHWVPQVEDCDFLVSMEVSNEKFHIIQLPKICGAYDRLVEMSSCLCFVSHEGLSIDIWILKGLHEKIWTKQHSVTSGSILDMVPLLSLRNSGEMIFMRDEGRAFYAYDFNNKVMKKIERENKRLPWSNSYLPHVNSLSSWD</sequence>
<dbReference type="InterPro" id="IPR036047">
    <property type="entry name" value="F-box-like_dom_sf"/>
</dbReference>
<protein>
    <recommendedName>
        <fullName evidence="1">F-box domain-containing protein</fullName>
    </recommendedName>
</protein>
<dbReference type="Pfam" id="PF00646">
    <property type="entry name" value="F-box"/>
    <property type="match status" value="1"/>
</dbReference>
<dbReference type="InterPro" id="IPR017451">
    <property type="entry name" value="F-box-assoc_interact_dom"/>
</dbReference>
<dbReference type="SMART" id="SM00256">
    <property type="entry name" value="FBOX"/>
    <property type="match status" value="1"/>
</dbReference>
<dbReference type="NCBIfam" id="TIGR01640">
    <property type="entry name" value="F_box_assoc_1"/>
    <property type="match status" value="1"/>
</dbReference>
<dbReference type="CDD" id="cd22157">
    <property type="entry name" value="F-box_AtFBW1-like"/>
    <property type="match status" value="1"/>
</dbReference>
<dbReference type="Gene3D" id="1.20.1280.50">
    <property type="match status" value="1"/>
</dbReference>
<dbReference type="Pfam" id="PF08268">
    <property type="entry name" value="FBA_3"/>
    <property type="match status" value="1"/>
</dbReference>
<organism evidence="2 3">
    <name type="scientific">Tripterygium wilfordii</name>
    <name type="common">Thunder God vine</name>
    <dbReference type="NCBI Taxonomy" id="458696"/>
    <lineage>
        <taxon>Eukaryota</taxon>
        <taxon>Viridiplantae</taxon>
        <taxon>Streptophyta</taxon>
        <taxon>Embryophyta</taxon>
        <taxon>Tracheophyta</taxon>
        <taxon>Spermatophyta</taxon>
        <taxon>Magnoliopsida</taxon>
        <taxon>eudicotyledons</taxon>
        <taxon>Gunneridae</taxon>
        <taxon>Pentapetalae</taxon>
        <taxon>rosids</taxon>
        <taxon>fabids</taxon>
        <taxon>Celastrales</taxon>
        <taxon>Celastraceae</taxon>
        <taxon>Tripterygium</taxon>
    </lineage>
</organism>
<evidence type="ECO:0000259" key="1">
    <source>
        <dbReference type="SMART" id="SM00256"/>
    </source>
</evidence>
<keyword evidence="3" id="KW-1185">Reference proteome</keyword>
<proteinExistence type="predicted"/>
<dbReference type="InterPro" id="IPR050796">
    <property type="entry name" value="SCF_F-box_component"/>
</dbReference>
<dbReference type="AlphaFoldDB" id="A0A7J7CCF1"/>
<dbReference type="InParanoid" id="A0A7J7CCF1"/>
<dbReference type="InterPro" id="IPR001810">
    <property type="entry name" value="F-box_dom"/>
</dbReference>
<evidence type="ECO:0000313" key="3">
    <source>
        <dbReference type="Proteomes" id="UP000593562"/>
    </source>
</evidence>
<dbReference type="SUPFAM" id="SSF81383">
    <property type="entry name" value="F-box domain"/>
    <property type="match status" value="1"/>
</dbReference>
<dbReference type="InterPro" id="IPR013187">
    <property type="entry name" value="F-box-assoc_dom_typ3"/>
</dbReference>
<accession>A0A7J7CCF1</accession>
<comment type="caution">
    <text evidence="2">The sequence shown here is derived from an EMBL/GenBank/DDBJ whole genome shotgun (WGS) entry which is preliminary data.</text>
</comment>
<evidence type="ECO:0000313" key="2">
    <source>
        <dbReference type="EMBL" id="KAF5731547.1"/>
    </source>
</evidence>